<dbReference type="InterPro" id="IPR001387">
    <property type="entry name" value="Cro/C1-type_HTH"/>
</dbReference>
<dbReference type="PROSITE" id="PS50943">
    <property type="entry name" value="HTH_CROC1"/>
    <property type="match status" value="1"/>
</dbReference>
<comment type="caution">
    <text evidence="2">The sequence shown here is derived from an EMBL/GenBank/DDBJ whole genome shotgun (WGS) entry which is preliminary data.</text>
</comment>
<sequence>MNTFPIIDVQATGANILRLRKLNGLSVKDLQVYFGFEGPQAIYKWQWGQCLPSIDNLFALSKLFNTSIDEILVEGHSAEVSFFILDKIIDLC</sequence>
<name>A0A926EHC0_9FIRM</name>
<dbReference type="RefSeq" id="WP_249332589.1">
    <property type="nucleotide sequence ID" value="NZ_JACRSY010000011.1"/>
</dbReference>
<evidence type="ECO:0000259" key="1">
    <source>
        <dbReference type="PROSITE" id="PS50943"/>
    </source>
</evidence>
<accession>A0A926EHC0</accession>
<dbReference type="AlphaFoldDB" id="A0A926EHC0"/>
<dbReference type="InterPro" id="IPR010982">
    <property type="entry name" value="Lambda_DNA-bd_dom_sf"/>
</dbReference>
<dbReference type="Pfam" id="PF01381">
    <property type="entry name" value="HTH_3"/>
    <property type="match status" value="1"/>
</dbReference>
<reference evidence="2" key="1">
    <citation type="submission" date="2020-08" db="EMBL/GenBank/DDBJ databases">
        <title>Genome public.</title>
        <authorList>
            <person name="Liu C."/>
            <person name="Sun Q."/>
        </authorList>
    </citation>
    <scope>NUCLEOTIDE SEQUENCE</scope>
    <source>
        <strain evidence="2">NSJ-12</strain>
    </source>
</reference>
<proteinExistence type="predicted"/>
<dbReference type="SUPFAM" id="SSF47413">
    <property type="entry name" value="lambda repressor-like DNA-binding domains"/>
    <property type="match status" value="1"/>
</dbReference>
<feature type="domain" description="HTH cro/C1-type" evidence="1">
    <location>
        <begin position="16"/>
        <end position="71"/>
    </location>
</feature>
<keyword evidence="3" id="KW-1185">Reference proteome</keyword>
<evidence type="ECO:0000313" key="2">
    <source>
        <dbReference type="EMBL" id="MBC8579584.1"/>
    </source>
</evidence>
<evidence type="ECO:0000313" key="3">
    <source>
        <dbReference type="Proteomes" id="UP000655830"/>
    </source>
</evidence>
<organism evidence="2 3">
    <name type="scientific">Zhenhengia yiwuensis</name>
    <dbReference type="NCBI Taxonomy" id="2763666"/>
    <lineage>
        <taxon>Bacteria</taxon>
        <taxon>Bacillati</taxon>
        <taxon>Bacillota</taxon>
        <taxon>Clostridia</taxon>
        <taxon>Lachnospirales</taxon>
        <taxon>Lachnospiraceae</taxon>
        <taxon>Zhenhengia</taxon>
    </lineage>
</organism>
<dbReference type="Proteomes" id="UP000655830">
    <property type="component" value="Unassembled WGS sequence"/>
</dbReference>
<protein>
    <submittedName>
        <fullName evidence="2">Helix-turn-helix transcriptional regulator</fullName>
    </submittedName>
</protein>
<dbReference type="EMBL" id="JACRSY010000011">
    <property type="protein sequence ID" value="MBC8579584.1"/>
    <property type="molecule type" value="Genomic_DNA"/>
</dbReference>
<dbReference type="CDD" id="cd00093">
    <property type="entry name" value="HTH_XRE"/>
    <property type="match status" value="1"/>
</dbReference>
<dbReference type="GO" id="GO:0003677">
    <property type="term" value="F:DNA binding"/>
    <property type="evidence" value="ECO:0007669"/>
    <property type="project" value="InterPro"/>
</dbReference>
<dbReference type="Gene3D" id="1.10.260.40">
    <property type="entry name" value="lambda repressor-like DNA-binding domains"/>
    <property type="match status" value="1"/>
</dbReference>
<gene>
    <name evidence="2" type="ORF">H8718_08580</name>
</gene>